<dbReference type="Proteomes" id="UP000092600">
    <property type="component" value="Unassembled WGS sequence"/>
</dbReference>
<keyword evidence="4" id="KW-0808">Transferase</keyword>
<reference evidence="15 16" key="1">
    <citation type="journal article" date="2016" name="DNA Res.">
        <title>The draft genome of MD-2 pineapple using hybrid error correction of long reads.</title>
        <authorList>
            <person name="Redwan R.M."/>
            <person name="Saidin A."/>
            <person name="Kumar S.V."/>
        </authorList>
    </citation>
    <scope>NUCLEOTIDE SEQUENCE [LARGE SCALE GENOMIC DNA]</scope>
    <source>
        <strain evidence="16">cv. MD2</strain>
        <tissue evidence="15">Leaf</tissue>
    </source>
</reference>
<dbReference type="GO" id="GO:0016874">
    <property type="term" value="F:ligase activity"/>
    <property type="evidence" value="ECO:0007669"/>
    <property type="project" value="UniProtKB-KW"/>
</dbReference>
<dbReference type="InterPro" id="IPR022170">
    <property type="entry name" value="MUL1-like"/>
</dbReference>
<evidence type="ECO:0000256" key="6">
    <source>
        <dbReference type="ARBA" id="ARBA00022723"/>
    </source>
</evidence>
<keyword evidence="5 13" id="KW-0812">Transmembrane</keyword>
<evidence type="ECO:0000256" key="13">
    <source>
        <dbReference type="SAM" id="Phobius"/>
    </source>
</evidence>
<dbReference type="Pfam" id="PF12483">
    <property type="entry name" value="GIDE"/>
    <property type="match status" value="1"/>
</dbReference>
<dbReference type="GO" id="GO:0016020">
    <property type="term" value="C:membrane"/>
    <property type="evidence" value="ECO:0007669"/>
    <property type="project" value="UniProtKB-SubCell"/>
</dbReference>
<feature type="transmembrane region" description="Helical" evidence="13">
    <location>
        <begin position="270"/>
        <end position="291"/>
    </location>
</feature>
<keyword evidence="6" id="KW-0479">Metal-binding</keyword>
<dbReference type="InterPro" id="IPR013083">
    <property type="entry name" value="Znf_RING/FYVE/PHD"/>
</dbReference>
<keyword evidence="11 13" id="KW-0472">Membrane</keyword>
<comment type="subcellular location">
    <subcellularLocation>
        <location evidence="2">Membrane</location>
        <topology evidence="2">Multi-pass membrane protein</topology>
    </subcellularLocation>
</comment>
<evidence type="ECO:0000313" key="15">
    <source>
        <dbReference type="EMBL" id="OAY66710.1"/>
    </source>
</evidence>
<dbReference type="CDD" id="cd23145">
    <property type="entry name" value="RING-HC_SPL2-like"/>
    <property type="match status" value="1"/>
</dbReference>
<comment type="catalytic activity">
    <reaction evidence="1">
        <text>S-ubiquitinyl-[E2 ubiquitin-conjugating enzyme]-L-cysteine + [acceptor protein]-L-lysine = [E2 ubiquitin-conjugating enzyme]-L-cysteine + N(6)-ubiquitinyl-[acceptor protein]-L-lysine.</text>
        <dbReference type="EC" id="2.3.2.27"/>
    </reaction>
</comment>
<dbReference type="PROSITE" id="PS50089">
    <property type="entry name" value="ZF_RING_2"/>
    <property type="match status" value="1"/>
</dbReference>
<feature type="domain" description="RING-type" evidence="14">
    <location>
        <begin position="334"/>
        <end position="374"/>
    </location>
</feature>
<evidence type="ECO:0000256" key="10">
    <source>
        <dbReference type="ARBA" id="ARBA00022989"/>
    </source>
</evidence>
<evidence type="ECO:0000256" key="5">
    <source>
        <dbReference type="ARBA" id="ARBA00022692"/>
    </source>
</evidence>
<evidence type="ECO:0000256" key="7">
    <source>
        <dbReference type="ARBA" id="ARBA00022771"/>
    </source>
</evidence>
<accession>A0A199UQ13</accession>
<evidence type="ECO:0000256" key="3">
    <source>
        <dbReference type="ARBA" id="ARBA00012483"/>
    </source>
</evidence>
<dbReference type="PANTHER" id="PTHR47355:SF1">
    <property type="entry name" value="E3 UBIQUITIN-PROTEIN LIGASE SPL2"/>
    <property type="match status" value="1"/>
</dbReference>
<dbReference type="GO" id="GO:0061630">
    <property type="term" value="F:ubiquitin protein ligase activity"/>
    <property type="evidence" value="ECO:0007669"/>
    <property type="project" value="UniProtKB-EC"/>
</dbReference>
<evidence type="ECO:0000256" key="1">
    <source>
        <dbReference type="ARBA" id="ARBA00000900"/>
    </source>
</evidence>
<dbReference type="GO" id="GO:0016567">
    <property type="term" value="P:protein ubiquitination"/>
    <property type="evidence" value="ECO:0007669"/>
    <property type="project" value="InterPro"/>
</dbReference>
<evidence type="ECO:0000256" key="9">
    <source>
        <dbReference type="ARBA" id="ARBA00022833"/>
    </source>
</evidence>
<dbReference type="AlphaFoldDB" id="A0A199UQ13"/>
<evidence type="ECO:0000259" key="14">
    <source>
        <dbReference type="PROSITE" id="PS50089"/>
    </source>
</evidence>
<evidence type="ECO:0000256" key="8">
    <source>
        <dbReference type="ARBA" id="ARBA00022786"/>
    </source>
</evidence>
<dbReference type="GO" id="GO:0008270">
    <property type="term" value="F:zinc ion binding"/>
    <property type="evidence" value="ECO:0007669"/>
    <property type="project" value="UniProtKB-KW"/>
</dbReference>
<gene>
    <name evidence="15" type="ORF">ACMD2_02081</name>
</gene>
<evidence type="ECO:0000256" key="11">
    <source>
        <dbReference type="ARBA" id="ARBA00023136"/>
    </source>
</evidence>
<evidence type="ECO:0000313" key="16">
    <source>
        <dbReference type="Proteomes" id="UP000092600"/>
    </source>
</evidence>
<dbReference type="SUPFAM" id="SSF57850">
    <property type="entry name" value="RING/U-box"/>
    <property type="match status" value="1"/>
</dbReference>
<organism evidence="15 16">
    <name type="scientific">Ananas comosus</name>
    <name type="common">Pineapple</name>
    <name type="synonym">Ananas ananas</name>
    <dbReference type="NCBI Taxonomy" id="4615"/>
    <lineage>
        <taxon>Eukaryota</taxon>
        <taxon>Viridiplantae</taxon>
        <taxon>Streptophyta</taxon>
        <taxon>Embryophyta</taxon>
        <taxon>Tracheophyta</taxon>
        <taxon>Spermatophyta</taxon>
        <taxon>Magnoliopsida</taxon>
        <taxon>Liliopsida</taxon>
        <taxon>Poales</taxon>
        <taxon>Bromeliaceae</taxon>
        <taxon>Bromelioideae</taxon>
        <taxon>Ananas</taxon>
    </lineage>
</organism>
<evidence type="ECO:0000256" key="12">
    <source>
        <dbReference type="PROSITE-ProRule" id="PRU00175"/>
    </source>
</evidence>
<keyword evidence="7 12" id="KW-0863">Zinc-finger</keyword>
<dbReference type="InterPro" id="IPR044247">
    <property type="entry name" value="SPL2-like"/>
</dbReference>
<name>A0A199UQ13_ANACO</name>
<evidence type="ECO:0000256" key="4">
    <source>
        <dbReference type="ARBA" id="ARBA00022679"/>
    </source>
</evidence>
<comment type="caution">
    <text evidence="15">The sequence shown here is derived from an EMBL/GenBank/DDBJ whole genome shotgun (WGS) entry which is preliminary data.</text>
</comment>
<sequence length="406" mass="44670">MSSRDNETAAAIARAATSFDGAVLGIGLALCAASTWAKYFATSHALRRIRLAPSAPISDLRSLLPSSSSDDDEAALIVVRGHVQPRSAVDGPPWASAKSFGSLVSQGSGERAVIVKQTQTCLYNEWRGIFGWSFDLHAIFAKSWKEQRTSSFRSVPFILVEGGRWPRSGYVHVNLDGSDHPLPLTTVYHQLHPIQATPYTLFQAIFGNGYPVALLDEEKILPVGKEITAVGFCRTRDGALEVKSCQELPFFLSEMTKDEIEAELATNTAALLWSGILLGTLSIGILGYAIARNWSRWKEWRERRKRDRELRNQAASVPSGMEEELGEVPDGELCVICLMRRRRSAFIPCGHLVCCPSCALTVERDSFPKCPVCRQSIRKSQGQTSAFKSGQKIPSSLNVLSRESLL</sequence>
<dbReference type="InterPro" id="IPR001841">
    <property type="entry name" value="Znf_RING"/>
</dbReference>
<evidence type="ECO:0000256" key="2">
    <source>
        <dbReference type="ARBA" id="ARBA00004141"/>
    </source>
</evidence>
<dbReference type="EMBL" id="LSRQ01005999">
    <property type="protein sequence ID" value="OAY66710.1"/>
    <property type="molecule type" value="Genomic_DNA"/>
</dbReference>
<keyword evidence="9" id="KW-0862">Zinc</keyword>
<dbReference type="Gene3D" id="3.30.40.10">
    <property type="entry name" value="Zinc/RING finger domain, C3HC4 (zinc finger)"/>
    <property type="match status" value="1"/>
</dbReference>
<protein>
    <recommendedName>
        <fullName evidence="3">RING-type E3 ubiquitin transferase</fullName>
        <ecNumber evidence="3">2.3.2.27</ecNumber>
    </recommendedName>
</protein>
<keyword evidence="15" id="KW-0436">Ligase</keyword>
<keyword evidence="10 13" id="KW-1133">Transmembrane helix</keyword>
<proteinExistence type="predicted"/>
<dbReference type="EC" id="2.3.2.27" evidence="3"/>
<dbReference type="Pfam" id="PF13920">
    <property type="entry name" value="zf-C3HC4_3"/>
    <property type="match status" value="1"/>
</dbReference>
<dbReference type="STRING" id="4615.A0A199UQ13"/>
<keyword evidence="8" id="KW-0833">Ubl conjugation pathway</keyword>
<dbReference type="PANTHER" id="PTHR47355">
    <property type="entry name" value="E3 UBIQUITIN-PROTEIN LIGASE SPL2"/>
    <property type="match status" value="1"/>
</dbReference>